<comment type="caution">
    <text evidence="3">The sequence shown here is derived from an EMBL/GenBank/DDBJ whole genome shotgun (WGS) entry which is preliminary data.</text>
</comment>
<feature type="domain" description="WKF" evidence="2">
    <location>
        <begin position="198"/>
        <end position="256"/>
    </location>
</feature>
<accession>A0ABP9YPF9</accession>
<feature type="compositionally biased region" description="Basic and acidic residues" evidence="1">
    <location>
        <begin position="180"/>
        <end position="192"/>
    </location>
</feature>
<sequence length="323" mass="36029">MPESVKKVEKKTVVTKKKDSEKKPITTKKTIQKKVITKKPATTTPVTPPAVTDAAATTTTTEESLGDDGKPKLTQGQKLLKSMTAQKVARKALMKGVATTHVSFDDEGNSKVETVIKKIEPVVAAATKKSKSRPAMKKPEPKKRKAEDGEEDKEEKKATDDKKTEVEKKAPKKAKKAKKSKIEIEESKKDSKQEEAIAYVRMFVNDRESWKFKKVQQIWILSNLYEIPEEEFDNVLEYLKDLQGSAREKTLKEAQEKVPKKEVVKSNTLTGYATVAGNDDDFDAEKLLAQATMAPAPAVEEEEEDEDETAEIKRAKLIINVLG</sequence>
<dbReference type="Proteomes" id="UP001473302">
    <property type="component" value="Unassembled WGS sequence"/>
</dbReference>
<evidence type="ECO:0000313" key="3">
    <source>
        <dbReference type="EMBL" id="GAA5808753.1"/>
    </source>
</evidence>
<gene>
    <name evidence="3" type="ORF">MFLAVUS_002148</name>
</gene>
<feature type="region of interest" description="Disordered" evidence="1">
    <location>
        <begin position="122"/>
        <end position="192"/>
    </location>
</feature>
<name>A0ABP9YPF9_9FUNG</name>
<evidence type="ECO:0000313" key="4">
    <source>
        <dbReference type="Proteomes" id="UP001473302"/>
    </source>
</evidence>
<feature type="compositionally biased region" description="Low complexity" evidence="1">
    <location>
        <begin position="38"/>
        <end position="61"/>
    </location>
</feature>
<feature type="region of interest" description="Disordered" evidence="1">
    <location>
        <begin position="1"/>
        <end position="74"/>
    </location>
</feature>
<organism evidence="3 4">
    <name type="scientific">Mucor flavus</name>
    <dbReference type="NCBI Taxonomy" id="439312"/>
    <lineage>
        <taxon>Eukaryota</taxon>
        <taxon>Fungi</taxon>
        <taxon>Fungi incertae sedis</taxon>
        <taxon>Mucoromycota</taxon>
        <taxon>Mucoromycotina</taxon>
        <taxon>Mucoromycetes</taxon>
        <taxon>Mucorales</taxon>
        <taxon>Mucorineae</taxon>
        <taxon>Mucoraceae</taxon>
        <taxon>Mucor</taxon>
    </lineage>
</organism>
<dbReference type="InterPro" id="IPR019327">
    <property type="entry name" value="WKF"/>
</dbReference>
<reference evidence="3 4" key="1">
    <citation type="submission" date="2024-04" db="EMBL/GenBank/DDBJ databases">
        <title>genome sequences of Mucor flavus KT1a and Helicostylum pulchrum KT1b strains isolated from the surface of a dry-aged beef.</title>
        <authorList>
            <person name="Toyotome T."/>
            <person name="Hosono M."/>
            <person name="Torimaru M."/>
            <person name="Fukuda K."/>
            <person name="Mikami N."/>
        </authorList>
    </citation>
    <scope>NUCLEOTIDE SEQUENCE [LARGE SCALE GENOMIC DNA]</scope>
    <source>
        <strain evidence="3 4">KT1a</strain>
    </source>
</reference>
<dbReference type="PANTHER" id="PTHR22306:SF2">
    <property type="entry name" value="CHROMOSOME 7 OPEN READING FRAME 50"/>
    <property type="match status" value="1"/>
</dbReference>
<feature type="compositionally biased region" description="Basic residues" evidence="1">
    <location>
        <begin position="128"/>
        <end position="144"/>
    </location>
</feature>
<keyword evidence="4" id="KW-1185">Reference proteome</keyword>
<evidence type="ECO:0000259" key="2">
    <source>
        <dbReference type="Pfam" id="PF10180"/>
    </source>
</evidence>
<dbReference type="EMBL" id="BAABUK010000003">
    <property type="protein sequence ID" value="GAA5808753.1"/>
    <property type="molecule type" value="Genomic_DNA"/>
</dbReference>
<feature type="compositionally biased region" description="Basic and acidic residues" evidence="1">
    <location>
        <begin position="154"/>
        <end position="169"/>
    </location>
</feature>
<proteinExistence type="predicted"/>
<protein>
    <recommendedName>
        <fullName evidence="2">WKF domain-containing protein</fullName>
    </recommendedName>
</protein>
<dbReference type="PANTHER" id="PTHR22306">
    <property type="entry name" value="CHROMOSOME 7 OPEN READING FRAME 50"/>
    <property type="match status" value="1"/>
</dbReference>
<dbReference type="Pfam" id="PF10180">
    <property type="entry name" value="WKF"/>
    <property type="match status" value="1"/>
</dbReference>
<feature type="compositionally biased region" description="Basic and acidic residues" evidence="1">
    <location>
        <begin position="1"/>
        <end position="24"/>
    </location>
</feature>
<evidence type="ECO:0000256" key="1">
    <source>
        <dbReference type="SAM" id="MobiDB-lite"/>
    </source>
</evidence>
<feature type="compositionally biased region" description="Basic residues" evidence="1">
    <location>
        <begin position="170"/>
        <end position="179"/>
    </location>
</feature>